<protein>
    <recommendedName>
        <fullName evidence="3">F-box domain-containing protein</fullName>
    </recommendedName>
</protein>
<organism evidence="1 2">
    <name type="scientific">Sclerotinia sclerotiorum (strain ATCC 18683 / 1980 / Ss-1)</name>
    <name type="common">White mold</name>
    <name type="synonym">Whetzelinia sclerotiorum</name>
    <dbReference type="NCBI Taxonomy" id="665079"/>
    <lineage>
        <taxon>Eukaryota</taxon>
        <taxon>Fungi</taxon>
        <taxon>Dikarya</taxon>
        <taxon>Ascomycota</taxon>
        <taxon>Pezizomycotina</taxon>
        <taxon>Leotiomycetes</taxon>
        <taxon>Helotiales</taxon>
        <taxon>Sclerotiniaceae</taxon>
        <taxon>Sclerotinia</taxon>
    </lineage>
</organism>
<dbReference type="OrthoDB" id="10028886at2759"/>
<evidence type="ECO:0008006" key="3">
    <source>
        <dbReference type="Google" id="ProtNLM"/>
    </source>
</evidence>
<evidence type="ECO:0000313" key="1">
    <source>
        <dbReference type="EMBL" id="APA08268.1"/>
    </source>
</evidence>
<name>A0A1D9PZW9_SCLS1</name>
<gene>
    <name evidence="1" type="ORF">sscle_03g030380</name>
</gene>
<dbReference type="PANTHER" id="PTHR13318">
    <property type="entry name" value="PARTNER OF PAIRED, ISOFORM B-RELATED"/>
    <property type="match status" value="1"/>
</dbReference>
<evidence type="ECO:0000313" key="2">
    <source>
        <dbReference type="Proteomes" id="UP000177798"/>
    </source>
</evidence>
<reference evidence="2" key="1">
    <citation type="journal article" date="2017" name="Genome Biol. Evol.">
        <title>The complete genome sequence of the phytopathogenic fungus Sclerotinia sclerotiorum reveals insights into the genome architecture of broad host range pathogens.</title>
        <authorList>
            <person name="Derbyshire M."/>
            <person name="Denton-Giles M."/>
            <person name="Hegedus D."/>
            <person name="Seifbarghy S."/>
            <person name="Rollins J."/>
            <person name="van Kan J."/>
            <person name="Seidl M.F."/>
            <person name="Faino L."/>
            <person name="Mbengue M."/>
            <person name="Navaud O."/>
            <person name="Raffaele S."/>
            <person name="Hammond-Kosack K."/>
            <person name="Heard S."/>
            <person name="Oliver R."/>
        </authorList>
    </citation>
    <scope>NUCLEOTIDE SEQUENCE [LARGE SCALE GENOMIC DNA]</scope>
    <source>
        <strain evidence="2">ATCC 18683 / 1980 / Ss-1</strain>
    </source>
</reference>
<dbReference type="EMBL" id="CP017816">
    <property type="protein sequence ID" value="APA08268.1"/>
    <property type="molecule type" value="Genomic_DNA"/>
</dbReference>
<dbReference type="Proteomes" id="UP000177798">
    <property type="component" value="Chromosome 3"/>
</dbReference>
<accession>A0A1D9PZW9</accession>
<dbReference type="AlphaFoldDB" id="A0A1D9PZW9"/>
<dbReference type="SUPFAM" id="SSF52047">
    <property type="entry name" value="RNI-like"/>
    <property type="match status" value="1"/>
</dbReference>
<proteinExistence type="predicted"/>
<dbReference type="Gene3D" id="3.80.10.10">
    <property type="entry name" value="Ribonuclease Inhibitor"/>
    <property type="match status" value="1"/>
</dbReference>
<dbReference type="VEuPathDB" id="FungiDB:sscle_03g030380"/>
<dbReference type="InterPro" id="IPR032675">
    <property type="entry name" value="LRR_dom_sf"/>
</dbReference>
<sequence length="590" mass="66024">MSPGLGTETCSKDTISSPAYRIIRDEQKMISLPGDILLQICEELGTQLEFGVLFNCAIAGKQLVGSALQWLYRSHNEYLRIISSEGEAPEWSKIQRRNSKYNAVSKWALSWQSVVRSSLGATAYPYCLYIRSLDLTNLSNLLEDGTFRISAMDNFFADEMAKFLSVDGAPRRRTKRGPQVRLNTTTILNLIGESITRYVSERADETQTTVALENLSGDITSVALPVWVGRLSRLKSMTIWDGKSLNENVAAVIFNKCPNFDEIRIFVCSDDTDHNPASFIKGLRHNSLLSLEVLSNCKIGPSFLSALNHHCESLKSLKLQSLNSEAIKNLNILQSCTTLETLDLEDSQHTVDLEATENDVFLETIEWLGHCEKLRELVLNGIICAPAILKQVCLRNNIRLQRLVVTGPSLVNDTDFHRAISHQTELEVLELRGGSDEVFRVRDDIDNLLTSICQLTKLKELTIVESFEYFSSNEIRRLAQSLPLLEKFHFSGYGIGDEILPYLSNLHNLRDVSIAAISSFTLDGLLTYVSTLRDTNQGLVLSVMSQNSDQNLAPLEQQLVREGIIAKVDGKFDFALLREVAESEFDSASD</sequence>